<accession>A0A2S3WP15</accession>
<organism evidence="2 3">
    <name type="scientific">Pseudomonas putida</name>
    <name type="common">Arthrobacter siderocapsulatus</name>
    <dbReference type="NCBI Taxonomy" id="303"/>
    <lineage>
        <taxon>Bacteria</taxon>
        <taxon>Pseudomonadati</taxon>
        <taxon>Pseudomonadota</taxon>
        <taxon>Gammaproteobacteria</taxon>
        <taxon>Pseudomonadales</taxon>
        <taxon>Pseudomonadaceae</taxon>
        <taxon>Pseudomonas</taxon>
    </lineage>
</organism>
<name>A0A2S3WP15_PSEPU</name>
<evidence type="ECO:0000313" key="2">
    <source>
        <dbReference type="EMBL" id="POG03178.1"/>
    </source>
</evidence>
<proteinExistence type="predicted"/>
<reference evidence="2 3" key="2">
    <citation type="submission" date="2018-03" db="EMBL/GenBank/DDBJ databases">
        <title>Draft genome of Pseudomonas putida strain KH-18-2.</title>
        <authorList>
            <person name="Yoshizawa S."/>
            <person name="Khan N.H."/>
            <person name="Nishimura M."/>
            <person name="Chiura H.X."/>
            <person name="Ogura Y."/>
            <person name="Hayashi T."/>
            <person name="Kogure K."/>
        </authorList>
    </citation>
    <scope>NUCLEOTIDE SEQUENCE [LARGE SCALE GENOMIC DNA]</scope>
    <source>
        <strain evidence="2 3">KH-18-2</strain>
    </source>
</reference>
<dbReference type="AlphaFoldDB" id="A0A2S3WP15"/>
<feature type="region of interest" description="Disordered" evidence="1">
    <location>
        <begin position="1"/>
        <end position="35"/>
    </location>
</feature>
<evidence type="ECO:0000256" key="1">
    <source>
        <dbReference type="SAM" id="MobiDB-lite"/>
    </source>
</evidence>
<feature type="region of interest" description="Disordered" evidence="1">
    <location>
        <begin position="240"/>
        <end position="265"/>
    </location>
</feature>
<dbReference type="RefSeq" id="WP_103469869.1">
    <property type="nucleotide sequence ID" value="NZ_MING01000083.1"/>
</dbReference>
<dbReference type="Proteomes" id="UP000237378">
    <property type="component" value="Unassembled WGS sequence"/>
</dbReference>
<reference evidence="2 3" key="1">
    <citation type="submission" date="2016-08" db="EMBL/GenBank/DDBJ databases">
        <authorList>
            <person name="Seilhamer J.J."/>
        </authorList>
    </citation>
    <scope>NUCLEOTIDE SEQUENCE [LARGE SCALE GENOMIC DNA]</scope>
    <source>
        <strain evidence="2 3">KH-18-2</strain>
    </source>
</reference>
<evidence type="ECO:0000313" key="3">
    <source>
        <dbReference type="Proteomes" id="UP000237378"/>
    </source>
</evidence>
<feature type="compositionally biased region" description="Low complexity" evidence="1">
    <location>
        <begin position="21"/>
        <end position="35"/>
    </location>
</feature>
<dbReference type="EMBL" id="MING01000083">
    <property type="protein sequence ID" value="POG03178.1"/>
    <property type="molecule type" value="Genomic_DNA"/>
</dbReference>
<sequence length="283" mass="31259">MQHPSVLNLPASSANDEHAQAHAPTPQEPTTTAPTPEEWAVELRREGKSYAAIVAATGLAERKVKLLVKDVPKEIATPLSKSVSRVYELAIRAQGVKDFELRGILHEEYGCKWNAAEGRYESSFDSSVIRRVKDKVRERSSSNGTQSVFVMDWVDDQAPTASRLHLEQSALNLMARVDEAINEYMELHSVRASEDSEGVELAQQKQAYAARQHILKLVSGLGTEPIATLLERTTKVTNALQGTPDAEAPSVRYTENRRQMPEPTGADHFLDFAESQGWLAAAK</sequence>
<comment type="caution">
    <text evidence="2">The sequence shown here is derived from an EMBL/GenBank/DDBJ whole genome shotgun (WGS) entry which is preliminary data.</text>
</comment>
<gene>
    <name evidence="2" type="ORF">BGP82_17990</name>
</gene>
<protein>
    <submittedName>
        <fullName evidence="2">Uncharacterized protein</fullName>
    </submittedName>
</protein>